<comment type="caution">
    <text evidence="1">The sequence shown here is derived from an EMBL/GenBank/DDBJ whole genome shotgun (WGS) entry which is preliminary data.</text>
</comment>
<protein>
    <submittedName>
        <fullName evidence="1">Uncharacterized protein</fullName>
    </submittedName>
</protein>
<reference evidence="1" key="1">
    <citation type="submission" date="2013-11" db="EMBL/GenBank/DDBJ databases">
        <title>Genome sequence of the fusiform rust pathogen reveals effectors for host alternation and coevolution with pine.</title>
        <authorList>
            <consortium name="DOE Joint Genome Institute"/>
            <person name="Smith K."/>
            <person name="Pendleton A."/>
            <person name="Kubisiak T."/>
            <person name="Anderson C."/>
            <person name="Salamov A."/>
            <person name="Aerts A."/>
            <person name="Riley R."/>
            <person name="Clum A."/>
            <person name="Lindquist E."/>
            <person name="Ence D."/>
            <person name="Campbell M."/>
            <person name="Kronenberg Z."/>
            <person name="Feau N."/>
            <person name="Dhillon B."/>
            <person name="Hamelin R."/>
            <person name="Burleigh J."/>
            <person name="Smith J."/>
            <person name="Yandell M."/>
            <person name="Nelson C."/>
            <person name="Grigoriev I."/>
            <person name="Davis J."/>
        </authorList>
    </citation>
    <scope>NUCLEOTIDE SEQUENCE</scope>
    <source>
        <strain evidence="1">G11</strain>
    </source>
</reference>
<dbReference type="AlphaFoldDB" id="A0A9P6TGP9"/>
<accession>A0A9P6TGP9</accession>
<organism evidence="1 2">
    <name type="scientific">Cronartium quercuum f. sp. fusiforme G11</name>
    <dbReference type="NCBI Taxonomy" id="708437"/>
    <lineage>
        <taxon>Eukaryota</taxon>
        <taxon>Fungi</taxon>
        <taxon>Dikarya</taxon>
        <taxon>Basidiomycota</taxon>
        <taxon>Pucciniomycotina</taxon>
        <taxon>Pucciniomycetes</taxon>
        <taxon>Pucciniales</taxon>
        <taxon>Coleosporiaceae</taxon>
        <taxon>Cronartium</taxon>
    </lineage>
</organism>
<evidence type="ECO:0000313" key="2">
    <source>
        <dbReference type="Proteomes" id="UP000886653"/>
    </source>
</evidence>
<sequence>MHQLIDQPALFLKKVKVLFAIPMKQCYCIISRVRWPYLLILRWDESPNFCCKNRPRCLINILCNFNNNFITCIFLYIFFFKYANASIFVIMKSIT</sequence>
<gene>
    <name evidence="1" type="ORF">CROQUDRAFT_406833</name>
</gene>
<keyword evidence="2" id="KW-1185">Reference proteome</keyword>
<name>A0A9P6TGP9_9BASI</name>
<proteinExistence type="predicted"/>
<dbReference type="Proteomes" id="UP000886653">
    <property type="component" value="Unassembled WGS sequence"/>
</dbReference>
<evidence type="ECO:0000313" key="1">
    <source>
        <dbReference type="EMBL" id="KAG0152001.1"/>
    </source>
</evidence>
<dbReference type="EMBL" id="MU167210">
    <property type="protein sequence ID" value="KAG0152001.1"/>
    <property type="molecule type" value="Genomic_DNA"/>
</dbReference>